<evidence type="ECO:0000256" key="1">
    <source>
        <dbReference type="SAM" id="MobiDB-lite"/>
    </source>
</evidence>
<proteinExistence type="predicted"/>
<name>A0AAQ3UID5_PASNO</name>
<reference evidence="2 3" key="1">
    <citation type="submission" date="2024-02" db="EMBL/GenBank/DDBJ databases">
        <title>High-quality chromosome-scale genome assembly of Pensacola bahiagrass (Paspalum notatum Flugge var. saurae).</title>
        <authorList>
            <person name="Vega J.M."/>
            <person name="Podio M."/>
            <person name="Orjuela J."/>
            <person name="Siena L.A."/>
            <person name="Pessino S.C."/>
            <person name="Combes M.C."/>
            <person name="Mariac C."/>
            <person name="Albertini E."/>
            <person name="Pupilli F."/>
            <person name="Ortiz J.P.A."/>
            <person name="Leblanc O."/>
        </authorList>
    </citation>
    <scope>NUCLEOTIDE SEQUENCE [LARGE SCALE GENOMIC DNA]</scope>
    <source>
        <strain evidence="2">R1</strain>
        <tissue evidence="2">Leaf</tissue>
    </source>
</reference>
<keyword evidence="3" id="KW-1185">Reference proteome</keyword>
<dbReference type="Proteomes" id="UP001341281">
    <property type="component" value="Chromosome 09"/>
</dbReference>
<evidence type="ECO:0000313" key="3">
    <source>
        <dbReference type="Proteomes" id="UP001341281"/>
    </source>
</evidence>
<feature type="compositionally biased region" description="Low complexity" evidence="1">
    <location>
        <begin position="54"/>
        <end position="74"/>
    </location>
</feature>
<feature type="region of interest" description="Disordered" evidence="1">
    <location>
        <begin position="34"/>
        <end position="98"/>
    </location>
</feature>
<accession>A0AAQ3UID5</accession>
<protein>
    <submittedName>
        <fullName evidence="2">Uncharacterized protein</fullName>
    </submittedName>
</protein>
<dbReference type="AlphaFoldDB" id="A0AAQ3UID5"/>
<organism evidence="2 3">
    <name type="scientific">Paspalum notatum var. saurae</name>
    <dbReference type="NCBI Taxonomy" id="547442"/>
    <lineage>
        <taxon>Eukaryota</taxon>
        <taxon>Viridiplantae</taxon>
        <taxon>Streptophyta</taxon>
        <taxon>Embryophyta</taxon>
        <taxon>Tracheophyta</taxon>
        <taxon>Spermatophyta</taxon>
        <taxon>Magnoliopsida</taxon>
        <taxon>Liliopsida</taxon>
        <taxon>Poales</taxon>
        <taxon>Poaceae</taxon>
        <taxon>PACMAD clade</taxon>
        <taxon>Panicoideae</taxon>
        <taxon>Andropogonodae</taxon>
        <taxon>Paspaleae</taxon>
        <taxon>Paspalinae</taxon>
        <taxon>Paspalum</taxon>
    </lineage>
</organism>
<gene>
    <name evidence="2" type="ORF">U9M48_038632</name>
</gene>
<dbReference type="EMBL" id="CP144753">
    <property type="protein sequence ID" value="WVZ92581.1"/>
    <property type="molecule type" value="Genomic_DNA"/>
</dbReference>
<sequence length="111" mass="12073">MKKHKRLNCSSMKQCLAEMKARLHLNRMRLRLLPPRGSERKVMSTPGSTWATHSFASSSSLPPAAVSSSSSSPARKSVRALTEGVTSPLDTAPPVRSRGVDAAELPARWYA</sequence>
<evidence type="ECO:0000313" key="2">
    <source>
        <dbReference type="EMBL" id="WVZ92581.1"/>
    </source>
</evidence>